<keyword evidence="2" id="KW-1185">Reference proteome</keyword>
<organism evidence="2 3">
    <name type="scientific">Globodera rostochiensis</name>
    <name type="common">Golden nematode worm</name>
    <name type="synonym">Heterodera rostochiensis</name>
    <dbReference type="NCBI Taxonomy" id="31243"/>
    <lineage>
        <taxon>Eukaryota</taxon>
        <taxon>Metazoa</taxon>
        <taxon>Ecdysozoa</taxon>
        <taxon>Nematoda</taxon>
        <taxon>Chromadorea</taxon>
        <taxon>Rhabditida</taxon>
        <taxon>Tylenchina</taxon>
        <taxon>Tylenchomorpha</taxon>
        <taxon>Tylenchoidea</taxon>
        <taxon>Heteroderidae</taxon>
        <taxon>Heteroderinae</taxon>
        <taxon>Globodera</taxon>
    </lineage>
</organism>
<evidence type="ECO:0000256" key="1">
    <source>
        <dbReference type="SAM" id="Phobius"/>
    </source>
</evidence>
<evidence type="ECO:0000313" key="2">
    <source>
        <dbReference type="Proteomes" id="UP000887572"/>
    </source>
</evidence>
<keyword evidence="1" id="KW-0472">Membrane</keyword>
<dbReference type="WBParaSite" id="Gr19_v10_g14543.t1">
    <property type="protein sequence ID" value="Gr19_v10_g14543.t1"/>
    <property type="gene ID" value="Gr19_v10_g14543"/>
</dbReference>
<keyword evidence="1" id="KW-1133">Transmembrane helix</keyword>
<evidence type="ECO:0000313" key="3">
    <source>
        <dbReference type="WBParaSite" id="Gr19_v10_g14543.t1"/>
    </source>
</evidence>
<name>A0A914H7I2_GLORO</name>
<dbReference type="Proteomes" id="UP000887572">
    <property type="component" value="Unplaced"/>
</dbReference>
<reference evidence="3" key="1">
    <citation type="submission" date="2022-11" db="UniProtKB">
        <authorList>
            <consortium name="WormBaseParasite"/>
        </authorList>
    </citation>
    <scope>IDENTIFICATION</scope>
</reference>
<sequence>MPTASTVPCIDNNNRKRSSNRLRLSLVRMTKAAFVLRYRMCRFQPNVKCHQNVLRLIMEKHGRRRRVTDLGMYLLIKSLCLVLFVIQLVLFVEKHHPFARSMLLF</sequence>
<accession>A0A914H7I2</accession>
<dbReference type="AlphaFoldDB" id="A0A914H7I2"/>
<proteinExistence type="predicted"/>
<feature type="transmembrane region" description="Helical" evidence="1">
    <location>
        <begin position="70"/>
        <end position="92"/>
    </location>
</feature>
<keyword evidence="1" id="KW-0812">Transmembrane</keyword>
<protein>
    <submittedName>
        <fullName evidence="3">Transmembrane protein</fullName>
    </submittedName>
</protein>